<proteinExistence type="predicted"/>
<dbReference type="EMBL" id="FZOW01000003">
    <property type="protein sequence ID" value="SNS54937.1"/>
    <property type="molecule type" value="Genomic_DNA"/>
</dbReference>
<sequence>MTLTMFDIDDHGTVIGEPASARRPLPFACSRCDERWSGQATCHCSGCHLTYSSISAFDAHRRNGTCRAPDASGLVALEKAYPVFGYPTDPKRRSYFDGLRMSATQTVA</sequence>
<name>A0A239FDM6_9NOCA</name>
<dbReference type="OrthoDB" id="4273840at2"/>
<organism evidence="2 3">
    <name type="scientific">Rhodococcoides kyotonense</name>
    <dbReference type="NCBI Taxonomy" id="398843"/>
    <lineage>
        <taxon>Bacteria</taxon>
        <taxon>Bacillati</taxon>
        <taxon>Actinomycetota</taxon>
        <taxon>Actinomycetes</taxon>
        <taxon>Mycobacteriales</taxon>
        <taxon>Nocardiaceae</taxon>
        <taxon>Rhodococcoides</taxon>
    </lineage>
</organism>
<reference evidence="3" key="1">
    <citation type="submission" date="2017-06" db="EMBL/GenBank/DDBJ databases">
        <authorList>
            <person name="Varghese N."/>
            <person name="Submissions S."/>
        </authorList>
    </citation>
    <scope>NUCLEOTIDE SEQUENCE [LARGE SCALE GENOMIC DNA]</scope>
    <source>
        <strain evidence="3">JCM 23211</strain>
    </source>
</reference>
<dbReference type="AlphaFoldDB" id="A0A239FDM6"/>
<protein>
    <recommendedName>
        <fullName evidence="1">Phage FDXHR zinc binding domain-containing protein</fullName>
    </recommendedName>
</protein>
<keyword evidence="3" id="KW-1185">Reference proteome</keyword>
<feature type="domain" description="Phage FDXHR zinc binding" evidence="1">
    <location>
        <begin position="28"/>
        <end position="70"/>
    </location>
</feature>
<evidence type="ECO:0000313" key="2">
    <source>
        <dbReference type="EMBL" id="SNS54937.1"/>
    </source>
</evidence>
<evidence type="ECO:0000259" key="1">
    <source>
        <dbReference type="Pfam" id="PF24071"/>
    </source>
</evidence>
<accession>A0A239FDM6</accession>
<dbReference type="Proteomes" id="UP000198327">
    <property type="component" value="Unassembled WGS sequence"/>
</dbReference>
<dbReference type="Pfam" id="PF24071">
    <property type="entry name" value="Phage_zn_bind_3"/>
    <property type="match status" value="1"/>
</dbReference>
<gene>
    <name evidence="2" type="ORF">SAMN05421642_103242</name>
</gene>
<evidence type="ECO:0000313" key="3">
    <source>
        <dbReference type="Proteomes" id="UP000198327"/>
    </source>
</evidence>
<dbReference type="RefSeq" id="WP_089244342.1">
    <property type="nucleotide sequence ID" value="NZ_FZOW01000003.1"/>
</dbReference>
<dbReference type="InterPro" id="IPR058158">
    <property type="entry name" value="Phage_zn-bd_3"/>
</dbReference>